<dbReference type="EMBL" id="MU277189">
    <property type="protein sequence ID" value="KAI0067579.1"/>
    <property type="molecule type" value="Genomic_DNA"/>
</dbReference>
<sequence>MYARARPVGSNHRDIGAYGDSEHSESIYIELLSRPFDIMELPTLIDALELTNFLDSESPFTHIEVPLSYSSVTAYRASNPTFSSTDSSNGLAGAPADYKLILGGLSAQEYRQMGLLKNARLGLSGEHLGYVEGGFGDKWTEQKWIEVFENCPNLQTLRVFFPSAPSMVAALSVQTMHPERGAKAFFLPTPSVLQLLFDFDLSESRFVQSAAFC</sequence>
<protein>
    <submittedName>
        <fullName evidence="1">Uncharacterized protein</fullName>
    </submittedName>
</protein>
<proteinExistence type="predicted"/>
<name>A0ACB8TGJ7_9AGAM</name>
<reference evidence="1" key="2">
    <citation type="journal article" date="2022" name="New Phytol.">
        <title>Evolutionary transition to the ectomycorrhizal habit in the genomes of a hyperdiverse lineage of mushroom-forming fungi.</title>
        <authorList>
            <person name="Looney B."/>
            <person name="Miyauchi S."/>
            <person name="Morin E."/>
            <person name="Drula E."/>
            <person name="Courty P.E."/>
            <person name="Kohler A."/>
            <person name="Kuo A."/>
            <person name="LaButti K."/>
            <person name="Pangilinan J."/>
            <person name="Lipzen A."/>
            <person name="Riley R."/>
            <person name="Andreopoulos W."/>
            <person name="He G."/>
            <person name="Johnson J."/>
            <person name="Nolan M."/>
            <person name="Tritt A."/>
            <person name="Barry K.W."/>
            <person name="Grigoriev I.V."/>
            <person name="Nagy L.G."/>
            <person name="Hibbett D."/>
            <person name="Henrissat B."/>
            <person name="Matheny P.B."/>
            <person name="Labbe J."/>
            <person name="Martin F.M."/>
        </authorList>
    </citation>
    <scope>NUCLEOTIDE SEQUENCE</scope>
    <source>
        <strain evidence="1">HHB10654</strain>
    </source>
</reference>
<gene>
    <name evidence="1" type="ORF">BV25DRAFT_835200</name>
</gene>
<comment type="caution">
    <text evidence="1">The sequence shown here is derived from an EMBL/GenBank/DDBJ whole genome shotgun (WGS) entry which is preliminary data.</text>
</comment>
<accession>A0ACB8TGJ7</accession>
<evidence type="ECO:0000313" key="1">
    <source>
        <dbReference type="EMBL" id="KAI0067579.1"/>
    </source>
</evidence>
<keyword evidence="2" id="KW-1185">Reference proteome</keyword>
<evidence type="ECO:0000313" key="2">
    <source>
        <dbReference type="Proteomes" id="UP000814140"/>
    </source>
</evidence>
<organism evidence="1 2">
    <name type="scientific">Artomyces pyxidatus</name>
    <dbReference type="NCBI Taxonomy" id="48021"/>
    <lineage>
        <taxon>Eukaryota</taxon>
        <taxon>Fungi</taxon>
        <taxon>Dikarya</taxon>
        <taxon>Basidiomycota</taxon>
        <taxon>Agaricomycotina</taxon>
        <taxon>Agaricomycetes</taxon>
        <taxon>Russulales</taxon>
        <taxon>Auriscalpiaceae</taxon>
        <taxon>Artomyces</taxon>
    </lineage>
</organism>
<reference evidence="1" key="1">
    <citation type="submission" date="2021-03" db="EMBL/GenBank/DDBJ databases">
        <authorList>
            <consortium name="DOE Joint Genome Institute"/>
            <person name="Ahrendt S."/>
            <person name="Looney B.P."/>
            <person name="Miyauchi S."/>
            <person name="Morin E."/>
            <person name="Drula E."/>
            <person name="Courty P.E."/>
            <person name="Chicoki N."/>
            <person name="Fauchery L."/>
            <person name="Kohler A."/>
            <person name="Kuo A."/>
            <person name="Labutti K."/>
            <person name="Pangilinan J."/>
            <person name="Lipzen A."/>
            <person name="Riley R."/>
            <person name="Andreopoulos W."/>
            <person name="He G."/>
            <person name="Johnson J."/>
            <person name="Barry K.W."/>
            <person name="Grigoriev I.V."/>
            <person name="Nagy L."/>
            <person name="Hibbett D."/>
            <person name="Henrissat B."/>
            <person name="Matheny P.B."/>
            <person name="Labbe J."/>
            <person name="Martin F."/>
        </authorList>
    </citation>
    <scope>NUCLEOTIDE SEQUENCE</scope>
    <source>
        <strain evidence="1">HHB10654</strain>
    </source>
</reference>
<dbReference type="Proteomes" id="UP000814140">
    <property type="component" value="Unassembled WGS sequence"/>
</dbReference>